<dbReference type="GO" id="GO:0003676">
    <property type="term" value="F:nucleic acid binding"/>
    <property type="evidence" value="ECO:0007669"/>
    <property type="project" value="InterPro"/>
</dbReference>
<protein>
    <recommendedName>
        <fullName evidence="3">CCHC-type domain-containing protein</fullName>
    </recommendedName>
</protein>
<feature type="domain" description="CCHC-type" evidence="3">
    <location>
        <begin position="141"/>
        <end position="156"/>
    </location>
</feature>
<dbReference type="SUPFAM" id="SSF57756">
    <property type="entry name" value="Retrovirus zinc finger-like domains"/>
    <property type="match status" value="1"/>
</dbReference>
<dbReference type="InterPro" id="IPR036397">
    <property type="entry name" value="RNaseH_sf"/>
</dbReference>
<dbReference type="Gene3D" id="3.30.420.10">
    <property type="entry name" value="Ribonuclease H-like superfamily/Ribonuclease H"/>
    <property type="match status" value="1"/>
</dbReference>
<dbReference type="AlphaFoldDB" id="A0AAD7TWE0"/>
<proteinExistence type="predicted"/>
<keyword evidence="5" id="KW-1185">Reference proteome</keyword>
<keyword evidence="2" id="KW-0862">Zinc</keyword>
<keyword evidence="2" id="KW-0479">Metal-binding</keyword>
<dbReference type="GO" id="GO:0008270">
    <property type="term" value="F:zinc ion binding"/>
    <property type="evidence" value="ECO:0007669"/>
    <property type="project" value="UniProtKB-KW"/>
</dbReference>
<dbReference type="GO" id="GO:0006397">
    <property type="term" value="P:mRNA processing"/>
    <property type="evidence" value="ECO:0007669"/>
    <property type="project" value="UniProtKB-KW"/>
</dbReference>
<name>A0AAD7TWE0_9APHY</name>
<organism evidence="4 5">
    <name type="scientific">Trametes cubensis</name>
    <dbReference type="NCBI Taxonomy" id="1111947"/>
    <lineage>
        <taxon>Eukaryota</taxon>
        <taxon>Fungi</taxon>
        <taxon>Dikarya</taxon>
        <taxon>Basidiomycota</taxon>
        <taxon>Agaricomycotina</taxon>
        <taxon>Agaricomycetes</taxon>
        <taxon>Polyporales</taxon>
        <taxon>Polyporaceae</taxon>
        <taxon>Trametes</taxon>
    </lineage>
</organism>
<evidence type="ECO:0000259" key="3">
    <source>
        <dbReference type="PROSITE" id="PS50158"/>
    </source>
</evidence>
<dbReference type="Gene3D" id="4.10.60.10">
    <property type="entry name" value="Zinc finger, CCHC-type"/>
    <property type="match status" value="1"/>
</dbReference>
<dbReference type="PROSITE" id="PS50158">
    <property type="entry name" value="ZF_CCHC"/>
    <property type="match status" value="1"/>
</dbReference>
<evidence type="ECO:0000313" key="5">
    <source>
        <dbReference type="Proteomes" id="UP001215151"/>
    </source>
</evidence>
<dbReference type="Pfam" id="PF00098">
    <property type="entry name" value="zf-CCHC"/>
    <property type="match status" value="1"/>
</dbReference>
<gene>
    <name evidence="4" type="ORF">ONZ51_g5342</name>
</gene>
<sequence>MFAPVDEVDNSMVNLTMIQLKDYFSVNKFNVRFMHLALKGKILDSAAQLALYRNALPEYLLKKISMSYPPPTNIEEWMTRTKEIDHSYHLTENILANRRGRKAKTSKTRKNIKMVNVEDNSLDINKLSVKERQELQDKGLCFWCRKLGHISRDCPSKPKKPGKPVSRKQEPWIFCKGMYIADLDYLRRSSQIEDRNSSPRHSKNYTTASELKWHSARPTILRQMRKRKNWAKLLPQFEFAHNQRTHSVTGKSPFELLYGLQPEAAGTVRTTPKHPSMEQRLQSLQEARENTIAAHTQAAAAMSRRLPAAHVPLKLGDKVLLDTKNLRLPYASQKLIPK</sequence>
<reference evidence="4" key="1">
    <citation type="submission" date="2022-11" db="EMBL/GenBank/DDBJ databases">
        <title>Genome Sequence of Cubamyces cubensis.</title>
        <authorList>
            <person name="Buettner E."/>
        </authorList>
    </citation>
    <scope>NUCLEOTIDE SEQUENCE</scope>
    <source>
        <strain evidence="4">MPL-01</strain>
    </source>
</reference>
<dbReference type="InterPro" id="IPR001878">
    <property type="entry name" value="Znf_CCHC"/>
</dbReference>
<keyword evidence="2" id="KW-0863">Zinc-finger</keyword>
<evidence type="ECO:0000256" key="1">
    <source>
        <dbReference type="ARBA" id="ARBA00022664"/>
    </source>
</evidence>
<dbReference type="EMBL" id="JAPEVG010000114">
    <property type="protein sequence ID" value="KAJ8482435.1"/>
    <property type="molecule type" value="Genomic_DNA"/>
</dbReference>
<dbReference type="Proteomes" id="UP001215151">
    <property type="component" value="Unassembled WGS sequence"/>
</dbReference>
<dbReference type="SMART" id="SM00343">
    <property type="entry name" value="ZnF_C2HC"/>
    <property type="match status" value="1"/>
</dbReference>
<evidence type="ECO:0000313" key="4">
    <source>
        <dbReference type="EMBL" id="KAJ8482435.1"/>
    </source>
</evidence>
<dbReference type="InterPro" id="IPR036875">
    <property type="entry name" value="Znf_CCHC_sf"/>
</dbReference>
<evidence type="ECO:0000256" key="2">
    <source>
        <dbReference type="PROSITE-ProRule" id="PRU00047"/>
    </source>
</evidence>
<dbReference type="PANTHER" id="PTHR37984">
    <property type="entry name" value="PROTEIN CBG26694"/>
    <property type="match status" value="1"/>
</dbReference>
<comment type="caution">
    <text evidence="4">The sequence shown here is derived from an EMBL/GenBank/DDBJ whole genome shotgun (WGS) entry which is preliminary data.</text>
</comment>
<keyword evidence="1" id="KW-0507">mRNA processing</keyword>
<dbReference type="InterPro" id="IPR050951">
    <property type="entry name" value="Retrovirus_Pol_polyprotein"/>
</dbReference>
<accession>A0AAD7TWE0</accession>
<dbReference type="PANTHER" id="PTHR37984:SF5">
    <property type="entry name" value="PROTEIN NYNRIN-LIKE"/>
    <property type="match status" value="1"/>
</dbReference>